<accession>A0A645EQ56</accession>
<comment type="caution">
    <text evidence="1">The sequence shown here is derived from an EMBL/GenBank/DDBJ whole genome shotgun (WGS) entry which is preliminary data.</text>
</comment>
<organism evidence="1">
    <name type="scientific">bioreactor metagenome</name>
    <dbReference type="NCBI Taxonomy" id="1076179"/>
    <lineage>
        <taxon>unclassified sequences</taxon>
        <taxon>metagenomes</taxon>
        <taxon>ecological metagenomes</taxon>
    </lineage>
</organism>
<dbReference type="EMBL" id="VSSQ01048686">
    <property type="protein sequence ID" value="MPN02734.1"/>
    <property type="molecule type" value="Genomic_DNA"/>
</dbReference>
<sequence length="169" mass="19604">MPVVICMLNEEKANISLAGDSYHIKSDFFNVDEYLKPAHPRGDLGKAEFEDAKLYELFDFDNDGHKEILYSNSINYNEKPILCYLFSMLHVNEKGSLEPLWTYLADDFDRLILIKIDRDGISKSELKANVEEFLSEDMDIKEFDTRLDNLIKKGIIYIDDSGLLRLKCH</sequence>
<proteinExistence type="predicted"/>
<dbReference type="AlphaFoldDB" id="A0A645EQ56"/>
<evidence type="ECO:0000313" key="1">
    <source>
        <dbReference type="EMBL" id="MPN02734.1"/>
    </source>
</evidence>
<reference evidence="1" key="1">
    <citation type="submission" date="2019-08" db="EMBL/GenBank/DDBJ databases">
        <authorList>
            <person name="Kucharzyk K."/>
            <person name="Murdoch R.W."/>
            <person name="Higgins S."/>
            <person name="Loffler F."/>
        </authorList>
    </citation>
    <scope>NUCLEOTIDE SEQUENCE</scope>
</reference>
<protein>
    <submittedName>
        <fullName evidence="1">Uncharacterized protein</fullName>
    </submittedName>
</protein>
<name>A0A645EQ56_9ZZZZ</name>
<gene>
    <name evidence="1" type="ORF">SDC9_149950</name>
</gene>